<feature type="transmembrane region" description="Helical" evidence="6">
    <location>
        <begin position="172"/>
        <end position="191"/>
    </location>
</feature>
<dbReference type="Pfam" id="PF07690">
    <property type="entry name" value="MFS_1"/>
    <property type="match status" value="1"/>
</dbReference>
<feature type="domain" description="Major facilitator superfamily (MFS) profile" evidence="7">
    <location>
        <begin position="19"/>
        <end position="401"/>
    </location>
</feature>
<evidence type="ECO:0000313" key="8">
    <source>
        <dbReference type="EMBL" id="AUX09937.1"/>
    </source>
</evidence>
<evidence type="ECO:0000256" key="1">
    <source>
        <dbReference type="ARBA" id="ARBA00004651"/>
    </source>
</evidence>
<keyword evidence="3 6" id="KW-0812">Transmembrane</keyword>
<reference evidence="9" key="1">
    <citation type="submission" date="2017-11" db="EMBL/GenBank/DDBJ databases">
        <title>Phenotypic and genomic properties of facultatively anaerobic sulfur-reducing natronoarchaea from hypersaline soda lakes.</title>
        <authorList>
            <person name="Sorokin D.Y."/>
            <person name="Kublanov I.V."/>
            <person name="Roman P."/>
            <person name="Sinninghe Damste J.S."/>
            <person name="Golyshin P.N."/>
            <person name="Rojo D."/>
            <person name="Ciordia S."/>
            <person name="Mena M.D.C."/>
            <person name="Ferrer M."/>
            <person name="Messina E."/>
            <person name="Smedile F."/>
            <person name="La Spada G."/>
            <person name="La Cono V."/>
            <person name="Yakimov M.M."/>
        </authorList>
    </citation>
    <scope>NUCLEOTIDE SEQUENCE [LARGE SCALE GENOMIC DNA]</scope>
    <source>
        <strain evidence="9">AArc-Sl</strain>
    </source>
</reference>
<protein>
    <submittedName>
        <fullName evidence="8">Major facilitator superfamily MFS_1</fullName>
    </submittedName>
</protein>
<evidence type="ECO:0000256" key="3">
    <source>
        <dbReference type="ARBA" id="ARBA00022692"/>
    </source>
</evidence>
<feature type="transmembrane region" description="Helical" evidence="6">
    <location>
        <begin position="20"/>
        <end position="41"/>
    </location>
</feature>
<dbReference type="OrthoDB" id="117970at2157"/>
<feature type="transmembrane region" description="Helical" evidence="6">
    <location>
        <begin position="380"/>
        <end position="399"/>
    </location>
</feature>
<dbReference type="InterPro" id="IPR001958">
    <property type="entry name" value="Tet-R_TetA/multi-R_MdtG-like"/>
</dbReference>
<dbReference type="Proteomes" id="UP000263012">
    <property type="component" value="Chromosome"/>
</dbReference>
<gene>
    <name evidence="8" type="ORF">AArcSl_2315</name>
</gene>
<dbReference type="GeneID" id="37878672"/>
<dbReference type="RefSeq" id="WP_119819335.1">
    <property type="nucleotide sequence ID" value="NZ_CP025066.1"/>
</dbReference>
<evidence type="ECO:0000256" key="5">
    <source>
        <dbReference type="ARBA" id="ARBA00023136"/>
    </source>
</evidence>
<keyword evidence="2" id="KW-1003">Cell membrane</keyword>
<proteinExistence type="predicted"/>
<dbReference type="PRINTS" id="PR01035">
    <property type="entry name" value="TCRTETA"/>
</dbReference>
<feature type="transmembrane region" description="Helical" evidence="6">
    <location>
        <begin position="356"/>
        <end position="374"/>
    </location>
</feature>
<comment type="subcellular location">
    <subcellularLocation>
        <location evidence="1">Cell membrane</location>
        <topology evidence="1">Multi-pass membrane protein</topology>
    </subcellularLocation>
</comment>
<feature type="transmembrane region" description="Helical" evidence="6">
    <location>
        <begin position="212"/>
        <end position="236"/>
    </location>
</feature>
<dbReference type="KEGG" id="hdf:AArcSl_2315"/>
<name>A0A343TLG5_9EURY</name>
<dbReference type="SUPFAM" id="SSF103473">
    <property type="entry name" value="MFS general substrate transporter"/>
    <property type="match status" value="1"/>
</dbReference>
<evidence type="ECO:0000256" key="2">
    <source>
        <dbReference type="ARBA" id="ARBA00022475"/>
    </source>
</evidence>
<dbReference type="InterPro" id="IPR011701">
    <property type="entry name" value="MFS"/>
</dbReference>
<dbReference type="GO" id="GO:0005886">
    <property type="term" value="C:plasma membrane"/>
    <property type="evidence" value="ECO:0007669"/>
    <property type="project" value="UniProtKB-SubCell"/>
</dbReference>
<evidence type="ECO:0000256" key="6">
    <source>
        <dbReference type="SAM" id="Phobius"/>
    </source>
</evidence>
<feature type="transmembrane region" description="Helical" evidence="6">
    <location>
        <begin position="109"/>
        <end position="131"/>
    </location>
</feature>
<dbReference type="AlphaFoldDB" id="A0A343TLG5"/>
<evidence type="ECO:0000256" key="4">
    <source>
        <dbReference type="ARBA" id="ARBA00022989"/>
    </source>
</evidence>
<dbReference type="EMBL" id="CP025066">
    <property type="protein sequence ID" value="AUX09937.1"/>
    <property type="molecule type" value="Genomic_DNA"/>
</dbReference>
<dbReference type="CDD" id="cd17474">
    <property type="entry name" value="MFS_YfmO_like"/>
    <property type="match status" value="1"/>
</dbReference>
<feature type="transmembrane region" description="Helical" evidence="6">
    <location>
        <begin position="143"/>
        <end position="166"/>
    </location>
</feature>
<evidence type="ECO:0000313" key="9">
    <source>
        <dbReference type="Proteomes" id="UP000263012"/>
    </source>
</evidence>
<dbReference type="Gene3D" id="1.20.1250.20">
    <property type="entry name" value="MFS general substrate transporter like domains"/>
    <property type="match status" value="1"/>
</dbReference>
<feature type="transmembrane region" description="Helical" evidence="6">
    <location>
        <begin position="53"/>
        <end position="73"/>
    </location>
</feature>
<accession>A0A343TLG5</accession>
<dbReference type="PANTHER" id="PTHR43124:SF3">
    <property type="entry name" value="CHLORAMPHENICOL EFFLUX PUMP RV0191"/>
    <property type="match status" value="1"/>
</dbReference>
<feature type="transmembrane region" description="Helical" evidence="6">
    <location>
        <begin position="309"/>
        <end position="335"/>
    </location>
</feature>
<feature type="transmembrane region" description="Helical" evidence="6">
    <location>
        <begin position="248"/>
        <end position="270"/>
    </location>
</feature>
<keyword evidence="9" id="KW-1185">Reference proteome</keyword>
<evidence type="ECO:0000259" key="7">
    <source>
        <dbReference type="PROSITE" id="PS50850"/>
    </source>
</evidence>
<dbReference type="GO" id="GO:0022857">
    <property type="term" value="F:transmembrane transporter activity"/>
    <property type="evidence" value="ECO:0007669"/>
    <property type="project" value="InterPro"/>
</dbReference>
<dbReference type="PROSITE" id="PS50850">
    <property type="entry name" value="MFS"/>
    <property type="match status" value="1"/>
</dbReference>
<sequence>MSDHPSAGSSATIPWRSRTLYFVIASSLIGVMGVSLISPVLPDLRPVFGVSDSQVGLVITAYTLPGIFVTPFMGLVADRVGRRNTLVPLLLLFGVAGAGIAFVDTFRSLIALRFLQGIGASALVTLAITIVGDVYEGPRRNAVIGFNGSTIGAGAAMYPLIGGALATIRWSVPFLFFGIAVLVGVLAALLLEEPDIGTATDVRTYLSRLWAVLFLPEALAIYLAIFVAFSVFYGAILTALPLLLSDEFGLGAGQIGPVLAMVAVASATVSSQYGRISQWRSASQLVALGFIAYGLSLIGVWLAPSPVAVGVALLAFGVGFGIVMPSIDTTVITLVSADLRAGMMGMRTSLLRLGQTVGPIAFTFLAEAFFVTTVEGYRTLVFGSGVVVTIGGAVAYLLLRE</sequence>
<dbReference type="InterPro" id="IPR036259">
    <property type="entry name" value="MFS_trans_sf"/>
</dbReference>
<dbReference type="InterPro" id="IPR020846">
    <property type="entry name" value="MFS_dom"/>
</dbReference>
<organism evidence="8 9">
    <name type="scientific">Halalkaliarchaeum desulfuricum</name>
    <dbReference type="NCBI Taxonomy" id="2055893"/>
    <lineage>
        <taxon>Archaea</taxon>
        <taxon>Methanobacteriati</taxon>
        <taxon>Methanobacteriota</taxon>
        <taxon>Stenosarchaea group</taxon>
        <taxon>Halobacteria</taxon>
        <taxon>Halobacteriales</taxon>
        <taxon>Haloferacaceae</taxon>
        <taxon>Halalkaliarchaeum</taxon>
    </lineage>
</organism>
<dbReference type="InterPro" id="IPR050189">
    <property type="entry name" value="MFS_Efflux_Transporters"/>
</dbReference>
<dbReference type="PANTHER" id="PTHR43124">
    <property type="entry name" value="PURINE EFFLUX PUMP PBUE"/>
    <property type="match status" value="1"/>
</dbReference>
<keyword evidence="5 6" id="KW-0472">Membrane</keyword>
<feature type="transmembrane region" description="Helical" evidence="6">
    <location>
        <begin position="85"/>
        <end position="103"/>
    </location>
</feature>
<feature type="transmembrane region" description="Helical" evidence="6">
    <location>
        <begin position="282"/>
        <end position="303"/>
    </location>
</feature>
<keyword evidence="4 6" id="KW-1133">Transmembrane helix</keyword>